<dbReference type="RefSeq" id="WP_242697007.1">
    <property type="nucleotide sequence ID" value="NZ_CP121270.1"/>
</dbReference>
<protein>
    <submittedName>
        <fullName evidence="4">P-loop NTPase fold protein</fullName>
    </submittedName>
</protein>
<accession>A0AAX3T9F7</accession>
<feature type="compositionally biased region" description="Polar residues" evidence="1">
    <location>
        <begin position="303"/>
        <end position="313"/>
    </location>
</feature>
<evidence type="ECO:0000313" key="4">
    <source>
        <dbReference type="EMBL" id="WFP25679.1"/>
    </source>
</evidence>
<dbReference type="Proteomes" id="UP001213504">
    <property type="component" value="Chromosome"/>
</dbReference>
<feature type="transmembrane region" description="Helical" evidence="2">
    <location>
        <begin position="172"/>
        <end position="194"/>
    </location>
</feature>
<evidence type="ECO:0000259" key="3">
    <source>
        <dbReference type="Pfam" id="PF20693"/>
    </source>
</evidence>
<feature type="region of interest" description="Disordered" evidence="1">
    <location>
        <begin position="296"/>
        <end position="316"/>
    </location>
</feature>
<keyword evidence="2" id="KW-0812">Transmembrane</keyword>
<proteinExistence type="predicted"/>
<name>A0AAX3T9F7_9ACTN</name>
<sequence>MLNRHRTQHSAEEAGVSADSPPGSSIELRSLAPEYLETQHATYVRHLESAIVDPRNRNIALTGRYGSGKSSILDRFVEQQHKANKKTLRVSINTLGPDDDDDLTNRIQKELVKQLVYRAQPGQIRRSRFARRRTLTWKNTLAEAVCASAVLVGLLWLFGVRPVQNALGPDSSVLSFLAFFILVTLTAWAGRWIVGNRLVSQFSTGGTSISFEERTDSFFDEYLDEIMAFFEATRPDLVLFEDLDRFDDPRIFDSLRELNTLINASAHWADRMHPLQFIYAIKDSLFEKLGEDLGDAKPPVAENPSTNGQNSLADSPVATKVDTAKEAVERANRTKFFEVVVPVVPFLSHNNARDLLQIEIDARQLPGDSQISRGLLDLVARHTTDMRLMKNICNEFVVFAQRLLWIDSPAPGLTQDTLFSLVVYKNFHLADFERLAHRESALDSLDNERDLLVAHAVKQLQEEKQELLSGERLRRDQAQIAALLGKRLLLLYQDTGSSIASLAVGNETLNADVIHQASFWSKVAKNRQLSVTLRHKSGHADNPTFGQEDLNQLFSEALDVRLWQGPDSEETSAKVAELNSEIAAIRGADYASLATENRFTLGGRTFNAAVNEVLESELARDLVRGGFVNRYYAEYSAAFYGAFIGVDVANFFRNSVWPNKMKPDFQFSARSAIENVIEQAPADFTRSRSCLNIQIVDYMLRESTSKAQEVVRFLVSDFGPDAQDFLKAFLREEATCKSELVKLLSDLPWRELFDRLALDEYVLDEGTRTSLLDAALLSARADHSYDLSEQTRALIVERHTKFEALTIEQKADTARTIFELVSRAGLLAPSLRPLSASMRPLFAERGAYELTADNLRIAIGLPDEEPIALEQVRNHAPTWERCKNDFGAYLDTVGQDSSTIYAVQTPSVLIEVVSEECESWSSDQIKGLLERSAPAASLSDITQVPQEVWPVFVTTRRVVPSAVNLHAYATVHGVDESLSNLLMVESGVQVEIAAVEDAEPTTVRELMVSILNASSVLGSRDRVNLALQLSTGAVEVSELEPSGDDLLADLLESELVPDTAESFKHFVSAGWNAVSRAFATSAAAPDFISPELVGGHVATLLRDPHVPRKIKAQVVGELSAYPDSSDVQTLREAASFAYTNKVPLPLSQLELIAPHVTDPEHLMWQIATTADGLDGTAIVGLLRVMGGDYSGFGGPPGHQFDVPVTESTKEVLNQIRGAGLVELPRGGARNRRRVTLA</sequence>
<feature type="domain" description="YobI-like P-loop NTPase" evidence="3">
    <location>
        <begin position="43"/>
        <end position="442"/>
    </location>
</feature>
<reference evidence="4" key="1">
    <citation type="submission" date="2023-04" db="EMBL/GenBank/DDBJ databases">
        <title>Complete genome sequence of a phthalic acid esters degrading bacterial strain.</title>
        <authorList>
            <person name="Weng L."/>
            <person name="Jia Y."/>
            <person name="Ren L."/>
        </authorList>
    </citation>
    <scope>NUCLEOTIDE SEQUENCE</scope>
    <source>
        <strain evidence="4">RL-LY01</strain>
    </source>
</reference>
<organism evidence="4 5">
    <name type="scientific">Gordonia hongkongensis</name>
    <dbReference type="NCBI Taxonomy" id="1701090"/>
    <lineage>
        <taxon>Bacteria</taxon>
        <taxon>Bacillati</taxon>
        <taxon>Actinomycetota</taxon>
        <taxon>Actinomycetes</taxon>
        <taxon>Mycobacteriales</taxon>
        <taxon>Gordoniaceae</taxon>
        <taxon>Gordonia</taxon>
    </lineage>
</organism>
<keyword evidence="2" id="KW-1133">Transmembrane helix</keyword>
<dbReference type="InterPro" id="IPR027417">
    <property type="entry name" value="P-loop_NTPase"/>
</dbReference>
<dbReference type="AlphaFoldDB" id="A0AAX3T9F7"/>
<feature type="region of interest" description="Disordered" evidence="1">
    <location>
        <begin position="1"/>
        <end position="26"/>
    </location>
</feature>
<gene>
    <name evidence="4" type="ORF">P9A14_03905</name>
</gene>
<feature type="transmembrane region" description="Helical" evidence="2">
    <location>
        <begin position="141"/>
        <end position="160"/>
    </location>
</feature>
<evidence type="ECO:0000256" key="2">
    <source>
        <dbReference type="SAM" id="Phobius"/>
    </source>
</evidence>
<dbReference type="Gene3D" id="3.40.50.300">
    <property type="entry name" value="P-loop containing nucleotide triphosphate hydrolases"/>
    <property type="match status" value="1"/>
</dbReference>
<dbReference type="EMBL" id="CP121270">
    <property type="protein sequence ID" value="WFP25679.1"/>
    <property type="molecule type" value="Genomic_DNA"/>
</dbReference>
<dbReference type="SUPFAM" id="SSF52540">
    <property type="entry name" value="P-loop containing nucleoside triphosphate hydrolases"/>
    <property type="match status" value="1"/>
</dbReference>
<dbReference type="Pfam" id="PF20693">
    <property type="entry name" value="YobI-ATPase"/>
    <property type="match status" value="1"/>
</dbReference>
<evidence type="ECO:0000313" key="5">
    <source>
        <dbReference type="Proteomes" id="UP001213504"/>
    </source>
</evidence>
<evidence type="ECO:0000256" key="1">
    <source>
        <dbReference type="SAM" id="MobiDB-lite"/>
    </source>
</evidence>
<dbReference type="InterPro" id="IPR048428">
    <property type="entry name" value="YobI-NTPase"/>
</dbReference>
<keyword evidence="2" id="KW-0472">Membrane</keyword>